<sequence>MLEAEGPGPGRRRHSHAHTHSQIKSAFGPASALLRSLSPTSSPRASAPACNPTSSTGVDSRREHPTTVVHGTPQASMASSGQPDPRRKSLAQIAHPRAAADSSGMARAPTSDPDGSSSIFPSAAVSARNDLNVASNASMTVNVSGAGSPHGGNGGHTGESLPENLANSSIAIMFGPAIEPHNMILASDVAKLPRKVLSVIARSRSKTESKIGERSFLLCFNTPYWCKNLEKAKSYLTTGDYAPWNPVIPLQVVDQHGGKATWQSWMHEAPDIDEASTVEETHQLFLGELSLYMWACYTRYDELEAHSLQKLRLEFPVLAREALALVDFICCALTDNLPPEDDIKQLARDAVERNKKRIVQQPNFNKVFKKAIGNNLAARLLQETQRERLAALEAVRSMQGLESETDEQSRDLSMLTLPQLNSAQLEHYINTGRLCKAKIDGYGTLLPAAVDEHGRQLRNENFRFQAGELLILDPCTPTFHPPFLNVVVENMRGQRGDMLKELLAPLNLAPPAHDPPKGPSHNLPGKHVTSRSIYGSAIIEMTLD</sequence>
<feature type="compositionally biased region" description="Low complexity" evidence="1">
    <location>
        <begin position="29"/>
        <end position="49"/>
    </location>
</feature>
<proteinExistence type="predicted"/>
<gene>
    <name evidence="2" type="ORF">B0J12DRAFT_765004</name>
</gene>
<feature type="region of interest" description="Disordered" evidence="1">
    <location>
        <begin position="1"/>
        <end position="121"/>
    </location>
</feature>
<reference evidence="2 3" key="1">
    <citation type="journal article" date="2021" name="Nat. Commun.">
        <title>Genetic determinants of endophytism in the Arabidopsis root mycobiome.</title>
        <authorList>
            <person name="Mesny F."/>
            <person name="Miyauchi S."/>
            <person name="Thiergart T."/>
            <person name="Pickel B."/>
            <person name="Atanasova L."/>
            <person name="Karlsson M."/>
            <person name="Huettel B."/>
            <person name="Barry K.W."/>
            <person name="Haridas S."/>
            <person name="Chen C."/>
            <person name="Bauer D."/>
            <person name="Andreopoulos W."/>
            <person name="Pangilinan J."/>
            <person name="LaButti K."/>
            <person name="Riley R."/>
            <person name="Lipzen A."/>
            <person name="Clum A."/>
            <person name="Drula E."/>
            <person name="Henrissat B."/>
            <person name="Kohler A."/>
            <person name="Grigoriev I.V."/>
            <person name="Martin F.M."/>
            <person name="Hacquard S."/>
        </authorList>
    </citation>
    <scope>NUCLEOTIDE SEQUENCE [LARGE SCALE GENOMIC DNA]</scope>
    <source>
        <strain evidence="2 3">MPI-SDFR-AT-0080</strain>
    </source>
</reference>
<evidence type="ECO:0000313" key="3">
    <source>
        <dbReference type="Proteomes" id="UP000774617"/>
    </source>
</evidence>
<evidence type="ECO:0000256" key="1">
    <source>
        <dbReference type="SAM" id="MobiDB-lite"/>
    </source>
</evidence>
<dbReference type="Proteomes" id="UP000774617">
    <property type="component" value="Unassembled WGS sequence"/>
</dbReference>
<name>A0ABQ8FZW8_9PEZI</name>
<protein>
    <submittedName>
        <fullName evidence="2">Uncharacterized protein</fullName>
    </submittedName>
</protein>
<feature type="compositionally biased region" description="Polar residues" evidence="1">
    <location>
        <begin position="73"/>
        <end position="82"/>
    </location>
</feature>
<dbReference type="EMBL" id="JAGTJR010000033">
    <property type="protein sequence ID" value="KAH7038561.1"/>
    <property type="molecule type" value="Genomic_DNA"/>
</dbReference>
<accession>A0ABQ8FZW8</accession>
<keyword evidence="3" id="KW-1185">Reference proteome</keyword>
<feature type="region of interest" description="Disordered" evidence="1">
    <location>
        <begin position="142"/>
        <end position="162"/>
    </location>
</feature>
<feature type="region of interest" description="Disordered" evidence="1">
    <location>
        <begin position="507"/>
        <end position="526"/>
    </location>
</feature>
<organism evidence="2 3">
    <name type="scientific">Macrophomina phaseolina</name>
    <dbReference type="NCBI Taxonomy" id="35725"/>
    <lineage>
        <taxon>Eukaryota</taxon>
        <taxon>Fungi</taxon>
        <taxon>Dikarya</taxon>
        <taxon>Ascomycota</taxon>
        <taxon>Pezizomycotina</taxon>
        <taxon>Dothideomycetes</taxon>
        <taxon>Dothideomycetes incertae sedis</taxon>
        <taxon>Botryosphaeriales</taxon>
        <taxon>Botryosphaeriaceae</taxon>
        <taxon>Macrophomina</taxon>
    </lineage>
</organism>
<comment type="caution">
    <text evidence="2">The sequence shown here is derived from an EMBL/GenBank/DDBJ whole genome shotgun (WGS) entry which is preliminary data.</text>
</comment>
<evidence type="ECO:0000313" key="2">
    <source>
        <dbReference type="EMBL" id="KAH7038561.1"/>
    </source>
</evidence>
<feature type="compositionally biased region" description="Gly residues" evidence="1">
    <location>
        <begin position="148"/>
        <end position="157"/>
    </location>
</feature>
<feature type="compositionally biased region" description="Basic residues" evidence="1">
    <location>
        <begin position="10"/>
        <end position="21"/>
    </location>
</feature>